<dbReference type="InterPro" id="IPR013655">
    <property type="entry name" value="PAS_fold_3"/>
</dbReference>
<dbReference type="GO" id="GO:0005509">
    <property type="term" value="F:calcium ion binding"/>
    <property type="evidence" value="ECO:0007669"/>
    <property type="project" value="UniProtKB-ARBA"/>
</dbReference>
<dbReference type="Pfam" id="PF08447">
    <property type="entry name" value="PAS_3"/>
    <property type="match status" value="1"/>
</dbReference>
<dbReference type="GO" id="GO:0005886">
    <property type="term" value="C:plasma membrane"/>
    <property type="evidence" value="ECO:0007669"/>
    <property type="project" value="UniProtKB-SubCell"/>
</dbReference>
<dbReference type="InterPro" id="IPR005467">
    <property type="entry name" value="His_kinase_dom"/>
</dbReference>
<keyword evidence="9" id="KW-0472">Membrane</keyword>
<dbReference type="Gene3D" id="1.10.287.130">
    <property type="match status" value="1"/>
</dbReference>
<feature type="domain" description="PAS" evidence="11">
    <location>
        <begin position="228"/>
        <end position="304"/>
    </location>
</feature>
<dbReference type="SMART" id="SM00065">
    <property type="entry name" value="GAF"/>
    <property type="match status" value="2"/>
</dbReference>
<evidence type="ECO:0000313" key="13">
    <source>
        <dbReference type="Proteomes" id="UP000077701"/>
    </source>
</evidence>
<dbReference type="SUPFAM" id="SSF55785">
    <property type="entry name" value="PYP-like sensor domain (PAS domain)"/>
    <property type="match status" value="2"/>
</dbReference>
<proteinExistence type="predicted"/>
<dbReference type="SUPFAM" id="SSF47384">
    <property type="entry name" value="Homodimeric domain of signal transducing histidine kinase"/>
    <property type="match status" value="1"/>
</dbReference>
<dbReference type="PRINTS" id="PR00344">
    <property type="entry name" value="BCTRLSENSOR"/>
</dbReference>
<dbReference type="RefSeq" id="WP_068893933.1">
    <property type="nucleotide sequence ID" value="NZ_BDCX01000001.1"/>
</dbReference>
<evidence type="ECO:0000256" key="7">
    <source>
        <dbReference type="ARBA" id="ARBA00022777"/>
    </source>
</evidence>
<comment type="catalytic activity">
    <reaction evidence="1">
        <text>ATP + protein L-histidine = ADP + protein N-phospho-L-histidine.</text>
        <dbReference type="EC" id="2.7.13.3"/>
    </reaction>
</comment>
<dbReference type="InterPro" id="IPR004358">
    <property type="entry name" value="Sig_transdc_His_kin-like_C"/>
</dbReference>
<dbReference type="InterPro" id="IPR003018">
    <property type="entry name" value="GAF"/>
</dbReference>
<dbReference type="Gene3D" id="3.30.565.10">
    <property type="entry name" value="Histidine kinase-like ATPase, C-terminal domain"/>
    <property type="match status" value="1"/>
</dbReference>
<dbReference type="Proteomes" id="UP000077701">
    <property type="component" value="Unassembled WGS sequence"/>
</dbReference>
<dbReference type="EMBL" id="BDCX01000001">
    <property type="protein sequence ID" value="GAT64519.1"/>
    <property type="molecule type" value="Genomic_DNA"/>
</dbReference>
<evidence type="ECO:0000256" key="6">
    <source>
        <dbReference type="ARBA" id="ARBA00022679"/>
    </source>
</evidence>
<comment type="caution">
    <text evidence="12">The sequence shown here is derived from an EMBL/GenBank/DDBJ whole genome shotgun (WGS) entry which is preliminary data.</text>
</comment>
<evidence type="ECO:0000259" key="11">
    <source>
        <dbReference type="PROSITE" id="PS50112"/>
    </source>
</evidence>
<dbReference type="Pfam" id="PF13185">
    <property type="entry name" value="GAF_2"/>
    <property type="match status" value="1"/>
</dbReference>
<dbReference type="InterPro" id="IPR036097">
    <property type="entry name" value="HisK_dim/P_sf"/>
</dbReference>
<dbReference type="Pfam" id="PF01590">
    <property type="entry name" value="GAF"/>
    <property type="match status" value="1"/>
</dbReference>
<accession>A0A171B069</accession>
<dbReference type="CDD" id="cd00082">
    <property type="entry name" value="HisKA"/>
    <property type="match status" value="1"/>
</dbReference>
<sequence length="905" mass="95670">MCSALPASPAAGDARRLEALRAAGLLDAPEVPSLTRLADLAAALLDVPAVLVALAAAEEQVVLGAAGPAARPGTRRAPLRDSLCGRVVARGAPLVVPDVRDDARTGGRWRGDPALPGLEAGSCAGFPLRAPDGEVLGALGVIGAGPRRWPAAQLDTAGDIAAMAEAEIASRLAGGEALLAERRLRTVLDRARDAFVFEDAVDAADAVDAEGAEGAATDGTAGEELERERTFLAALLDSLEAGVVACDADGRVALFNRALRAVLRASEQPVDAREWAGTYHLTAPDGRTPLRPEEVPLARAFAGERVEGAQVVVSTPGLPPRRFLVNGRPIDASDGSRLGAVAVMHDITGRHRTEVLRDVQRAVAEALADASSGEEAAGRVVAAVARGLGWACGEYWHAAGDGGAIVRTASWTAPGWDLSEFTGDERVVFRSGVGLPGLVWATGREVWVRDLPSDPLGFARREAAARAGLHAAVGLPVGSGREPLGVLAFFAETVEEPDGELVALLDGVRAHLGHHLERRRAEELALALEAGRRHLDRIIGQVDDYVWTLEILPGGAFHAVYTSPDAGGVFGGRPAEGADVLESALPRVHPEDRVAVDAYLRTLASGEAAETVFRFRGLDDVTRWLWCRGRPRREDGRLFVDGISSDVTEHYRLEEERERLLEEEQRRVERLEDLDRMKDELVAVVSHELRSPIGAIRGYTEMLLDDPGLAGERRSFAEVIDRRSEHLQRLVDDLLDLARFDAGRVGVDLRPVSLSGLVRDAVGDQRPAAAVKRLTVTADAPGRLPVRADPVRLRQVLDNLLSNAVRYTPVGGSVAVTARCEGAEAVIAVADTGIGIPAEEYPRLFDRFFRASTARRAGITGTGLGLAVTKAVVEAHGGTVTAAPGGGGGTVFTVRLPTGGPAPES</sequence>
<dbReference type="SMART" id="SM00388">
    <property type="entry name" value="HisKA"/>
    <property type="match status" value="1"/>
</dbReference>
<dbReference type="FunFam" id="1.10.287.130:FF:000001">
    <property type="entry name" value="Two-component sensor histidine kinase"/>
    <property type="match status" value="1"/>
</dbReference>
<evidence type="ECO:0000256" key="5">
    <source>
        <dbReference type="ARBA" id="ARBA00022553"/>
    </source>
</evidence>
<dbReference type="PANTHER" id="PTHR43711:SF1">
    <property type="entry name" value="HISTIDINE KINASE 1"/>
    <property type="match status" value="1"/>
</dbReference>
<comment type="subcellular location">
    <subcellularLocation>
        <location evidence="3">Cell membrane</location>
    </subcellularLocation>
</comment>
<dbReference type="CDD" id="cd00075">
    <property type="entry name" value="HATPase"/>
    <property type="match status" value="1"/>
</dbReference>
<reference evidence="12 13" key="1">
    <citation type="journal article" date="2016" name="Genome Announc.">
        <title>Draft Genome Sequence of Planomonospora sphaerica JCM9374, a Rare Actinomycete.</title>
        <authorList>
            <person name="Dohra H."/>
            <person name="Suzuki T."/>
            <person name="Inoue Y."/>
            <person name="Kodani S."/>
        </authorList>
    </citation>
    <scope>NUCLEOTIDE SEQUENCE [LARGE SCALE GENOMIC DNA]</scope>
    <source>
        <strain evidence="12 13">JCM 9374</strain>
    </source>
</reference>
<dbReference type="Gene3D" id="3.30.450.40">
    <property type="match status" value="2"/>
</dbReference>
<dbReference type="AlphaFoldDB" id="A0A171B069"/>
<evidence type="ECO:0000259" key="10">
    <source>
        <dbReference type="PROSITE" id="PS50109"/>
    </source>
</evidence>
<dbReference type="GO" id="GO:0000155">
    <property type="term" value="F:phosphorelay sensor kinase activity"/>
    <property type="evidence" value="ECO:0007669"/>
    <property type="project" value="InterPro"/>
</dbReference>
<evidence type="ECO:0000256" key="3">
    <source>
        <dbReference type="ARBA" id="ARBA00004236"/>
    </source>
</evidence>
<dbReference type="PROSITE" id="PS50112">
    <property type="entry name" value="PAS"/>
    <property type="match status" value="1"/>
</dbReference>
<dbReference type="InterPro" id="IPR050736">
    <property type="entry name" value="Sensor_HK_Regulatory"/>
</dbReference>
<evidence type="ECO:0000313" key="12">
    <source>
        <dbReference type="EMBL" id="GAT64519.1"/>
    </source>
</evidence>
<dbReference type="Pfam" id="PF08448">
    <property type="entry name" value="PAS_4"/>
    <property type="match status" value="1"/>
</dbReference>
<protein>
    <recommendedName>
        <fullName evidence="4">histidine kinase</fullName>
        <ecNumber evidence="4">2.7.13.3</ecNumber>
    </recommendedName>
</protein>
<organism evidence="12 13">
    <name type="scientific">Planomonospora sphaerica</name>
    <dbReference type="NCBI Taxonomy" id="161355"/>
    <lineage>
        <taxon>Bacteria</taxon>
        <taxon>Bacillati</taxon>
        <taxon>Actinomycetota</taxon>
        <taxon>Actinomycetes</taxon>
        <taxon>Streptosporangiales</taxon>
        <taxon>Streptosporangiaceae</taxon>
        <taxon>Planomonospora</taxon>
    </lineage>
</organism>
<reference evidence="13" key="2">
    <citation type="submission" date="2016-04" db="EMBL/GenBank/DDBJ databases">
        <title>Planomonospora sphaerica JCM9374 whole genome shotgun sequence.</title>
        <authorList>
            <person name="Suzuki T."/>
            <person name="Dohra H."/>
            <person name="Kodani S."/>
        </authorList>
    </citation>
    <scope>NUCLEOTIDE SEQUENCE [LARGE SCALE GENOMIC DNA]</scope>
    <source>
        <strain evidence="13">JCM 9374</strain>
    </source>
</reference>
<keyword evidence="13" id="KW-1185">Reference proteome</keyword>
<gene>
    <name evidence="12" type="ORF">PS9374_00149</name>
</gene>
<dbReference type="InterPro" id="IPR029016">
    <property type="entry name" value="GAF-like_dom_sf"/>
</dbReference>
<keyword evidence="7 12" id="KW-0418">Kinase</keyword>
<evidence type="ECO:0000256" key="1">
    <source>
        <dbReference type="ARBA" id="ARBA00000085"/>
    </source>
</evidence>
<feature type="domain" description="Histidine kinase" evidence="10">
    <location>
        <begin position="684"/>
        <end position="900"/>
    </location>
</feature>
<dbReference type="SMART" id="SM00387">
    <property type="entry name" value="HATPase_c"/>
    <property type="match status" value="1"/>
</dbReference>
<dbReference type="Pfam" id="PF00512">
    <property type="entry name" value="HisKA"/>
    <property type="match status" value="1"/>
</dbReference>
<keyword evidence="6" id="KW-0808">Transferase</keyword>
<dbReference type="InterPro" id="IPR036890">
    <property type="entry name" value="HATPase_C_sf"/>
</dbReference>
<dbReference type="Pfam" id="PF02518">
    <property type="entry name" value="HATPase_c"/>
    <property type="match status" value="1"/>
</dbReference>
<evidence type="ECO:0000256" key="9">
    <source>
        <dbReference type="ARBA" id="ARBA00023136"/>
    </source>
</evidence>
<evidence type="ECO:0000256" key="4">
    <source>
        <dbReference type="ARBA" id="ARBA00012438"/>
    </source>
</evidence>
<evidence type="ECO:0000256" key="2">
    <source>
        <dbReference type="ARBA" id="ARBA00001968"/>
    </source>
</evidence>
<dbReference type="InterPro" id="IPR003594">
    <property type="entry name" value="HATPase_dom"/>
</dbReference>
<dbReference type="InterPro" id="IPR000014">
    <property type="entry name" value="PAS"/>
</dbReference>
<dbReference type="Gene3D" id="3.30.450.20">
    <property type="entry name" value="PAS domain"/>
    <property type="match status" value="2"/>
</dbReference>
<dbReference type="STRING" id="161355.PS9374_00149"/>
<name>A0A171B069_9ACTN</name>
<comment type="cofactor">
    <cofactor evidence="2">
        <name>a divalent metal cation</name>
        <dbReference type="ChEBI" id="CHEBI:60240"/>
    </cofactor>
</comment>
<dbReference type="PANTHER" id="PTHR43711">
    <property type="entry name" value="TWO-COMPONENT HISTIDINE KINASE"/>
    <property type="match status" value="1"/>
</dbReference>
<dbReference type="EC" id="2.7.13.3" evidence="4"/>
<dbReference type="InterPro" id="IPR013656">
    <property type="entry name" value="PAS_4"/>
</dbReference>
<dbReference type="FunFam" id="3.30.565.10:FF:000006">
    <property type="entry name" value="Sensor histidine kinase WalK"/>
    <property type="match status" value="1"/>
</dbReference>
<dbReference type="SUPFAM" id="SSF55874">
    <property type="entry name" value="ATPase domain of HSP90 chaperone/DNA topoisomerase II/histidine kinase"/>
    <property type="match status" value="1"/>
</dbReference>
<dbReference type="InterPro" id="IPR035965">
    <property type="entry name" value="PAS-like_dom_sf"/>
</dbReference>
<dbReference type="PROSITE" id="PS50109">
    <property type="entry name" value="HIS_KIN"/>
    <property type="match status" value="1"/>
</dbReference>
<dbReference type="SUPFAM" id="SSF55781">
    <property type="entry name" value="GAF domain-like"/>
    <property type="match status" value="2"/>
</dbReference>
<dbReference type="InterPro" id="IPR003661">
    <property type="entry name" value="HisK_dim/P_dom"/>
</dbReference>
<evidence type="ECO:0000256" key="8">
    <source>
        <dbReference type="ARBA" id="ARBA00023012"/>
    </source>
</evidence>
<keyword evidence="8" id="KW-0902">Two-component regulatory system</keyword>
<keyword evidence="5" id="KW-0597">Phosphoprotein</keyword>